<comment type="caution">
    <text evidence="8">The sequence shown here is derived from an EMBL/GenBank/DDBJ whole genome shotgun (WGS) entry which is preliminary data.</text>
</comment>
<reference evidence="8 9" key="1">
    <citation type="journal article" date="2024" name="Arch. Microbiol.">
        <title>Corallococcus caeni sp. nov., a novel myxobacterium isolated from activated sludge.</title>
        <authorList>
            <person name="Tomita S."/>
            <person name="Nakai R."/>
            <person name="Kuroda K."/>
            <person name="Kurashita H."/>
            <person name="Hatamoto M."/>
            <person name="Yamaguchi T."/>
            <person name="Narihiro T."/>
        </authorList>
    </citation>
    <scope>NUCLEOTIDE SEQUENCE [LARGE SCALE GENOMIC DNA]</scope>
    <source>
        <strain evidence="8 9">NO1</strain>
    </source>
</reference>
<feature type="domain" description="Pseudouridine synthase I TruA alpha/beta" evidence="7">
    <location>
        <begin position="24"/>
        <end position="113"/>
    </location>
</feature>
<dbReference type="PANTHER" id="PTHR11142:SF0">
    <property type="entry name" value="TRNA PSEUDOURIDINE SYNTHASE-LIKE 1"/>
    <property type="match status" value="1"/>
</dbReference>
<comment type="subunit">
    <text evidence="4">Homodimer.</text>
</comment>
<dbReference type="EMBL" id="BTTX01000005">
    <property type="protein sequence ID" value="GMU09155.1"/>
    <property type="molecule type" value="Genomic_DNA"/>
</dbReference>
<keyword evidence="3 4" id="KW-0413">Isomerase</keyword>
<sequence length="280" mass="30624">MAEDALTRVSLVAAPMPRLKLTLEYEGTRYVGWQVQPNGPSIQSTLQDALQKLLGERVFVASAGRTDAGVHATGQVACFDSPRVLPMKAYTMGLNGILPPDIAVVAAEEVAAEFDPRRWSRGKRYRYRLSNRRTRSPLLRTTHWEVFAPLDVEAMRRASQALLGRHDFSAFRAADCQAKHAVREIRQVRVEGTSGDTVAVVVEGTAFLKHMVRNLVGTLVEVGKGRRPEAWVAEVLASRERKLAGATAPPQGLVLEEVFYGDGPPPRSLGDAAVGEEDEG</sequence>
<evidence type="ECO:0000256" key="5">
    <source>
        <dbReference type="RuleBase" id="RU003792"/>
    </source>
</evidence>
<comment type="caution">
    <text evidence="4">Lacks conserved residue(s) required for the propagation of feature annotation.</text>
</comment>
<keyword evidence="2 4" id="KW-0819">tRNA processing</keyword>
<comment type="similarity">
    <text evidence="1 4 5">Belongs to the tRNA pseudouridine synthase TruA family.</text>
</comment>
<feature type="binding site" evidence="4">
    <location>
        <position position="125"/>
    </location>
    <ligand>
        <name>substrate</name>
    </ligand>
</feature>
<evidence type="ECO:0000256" key="6">
    <source>
        <dbReference type="SAM" id="MobiDB-lite"/>
    </source>
</evidence>
<organism evidence="8 9">
    <name type="scientific">Corallococcus caeni</name>
    <dbReference type="NCBI Taxonomy" id="3082388"/>
    <lineage>
        <taxon>Bacteria</taxon>
        <taxon>Pseudomonadati</taxon>
        <taxon>Myxococcota</taxon>
        <taxon>Myxococcia</taxon>
        <taxon>Myxococcales</taxon>
        <taxon>Cystobacterineae</taxon>
        <taxon>Myxococcaceae</taxon>
        <taxon>Corallococcus</taxon>
    </lineage>
</organism>
<accession>A0ABQ6QYN3</accession>
<evidence type="ECO:0000256" key="3">
    <source>
        <dbReference type="ARBA" id="ARBA00023235"/>
    </source>
</evidence>
<dbReference type="Proteomes" id="UP001342631">
    <property type="component" value="Unassembled WGS sequence"/>
</dbReference>
<name>A0ABQ6QYN3_9BACT</name>
<dbReference type="EC" id="5.4.99.12" evidence="4"/>
<dbReference type="Gene3D" id="3.30.70.660">
    <property type="entry name" value="Pseudouridine synthase I, catalytic domain, C-terminal subdomain"/>
    <property type="match status" value="1"/>
</dbReference>
<gene>
    <name evidence="8" type="primary">truA_2</name>
    <name evidence="4" type="synonym">truA</name>
    <name evidence="8" type="ORF">ASNO1_54080</name>
</gene>
<dbReference type="InterPro" id="IPR020097">
    <property type="entry name" value="PsdUridine_synth_TruA_a/b_dom"/>
</dbReference>
<feature type="active site" description="Nucleophile" evidence="4">
    <location>
        <position position="67"/>
    </location>
</feature>
<comment type="catalytic activity">
    <reaction evidence="4 5">
        <text>uridine(38/39/40) in tRNA = pseudouridine(38/39/40) in tRNA</text>
        <dbReference type="Rhea" id="RHEA:22376"/>
        <dbReference type="Rhea" id="RHEA-COMP:10085"/>
        <dbReference type="Rhea" id="RHEA-COMP:10087"/>
        <dbReference type="ChEBI" id="CHEBI:65314"/>
        <dbReference type="ChEBI" id="CHEBI:65315"/>
        <dbReference type="EC" id="5.4.99.12"/>
    </reaction>
</comment>
<dbReference type="HAMAP" id="MF_00171">
    <property type="entry name" value="TruA"/>
    <property type="match status" value="1"/>
</dbReference>
<dbReference type="CDD" id="cd02570">
    <property type="entry name" value="PseudoU_synth_EcTruA"/>
    <property type="match status" value="1"/>
</dbReference>
<evidence type="ECO:0000259" key="7">
    <source>
        <dbReference type="Pfam" id="PF01416"/>
    </source>
</evidence>
<dbReference type="InterPro" id="IPR020103">
    <property type="entry name" value="PsdUridine_synth_cat_dom_sf"/>
</dbReference>
<evidence type="ECO:0000256" key="1">
    <source>
        <dbReference type="ARBA" id="ARBA00009375"/>
    </source>
</evidence>
<evidence type="ECO:0000313" key="9">
    <source>
        <dbReference type="Proteomes" id="UP001342631"/>
    </source>
</evidence>
<feature type="region of interest" description="Disordered" evidence="6">
    <location>
        <begin position="257"/>
        <end position="280"/>
    </location>
</feature>
<proteinExistence type="inferred from homology"/>
<dbReference type="PIRSF" id="PIRSF001430">
    <property type="entry name" value="tRNA_psdUrid_synth"/>
    <property type="match status" value="1"/>
</dbReference>
<keyword evidence="9" id="KW-1185">Reference proteome</keyword>
<dbReference type="InterPro" id="IPR020094">
    <property type="entry name" value="TruA/RsuA/RluB/E/F_N"/>
</dbReference>
<dbReference type="NCBIfam" id="TIGR00071">
    <property type="entry name" value="hisT_truA"/>
    <property type="match status" value="1"/>
</dbReference>
<dbReference type="Pfam" id="PF01416">
    <property type="entry name" value="PseudoU_synth_1"/>
    <property type="match status" value="2"/>
</dbReference>
<evidence type="ECO:0000256" key="4">
    <source>
        <dbReference type="HAMAP-Rule" id="MF_00171"/>
    </source>
</evidence>
<dbReference type="InterPro" id="IPR001406">
    <property type="entry name" value="PsdUridine_synth_TruA"/>
</dbReference>
<evidence type="ECO:0000256" key="2">
    <source>
        <dbReference type="ARBA" id="ARBA00022694"/>
    </source>
</evidence>
<dbReference type="Gene3D" id="3.30.70.580">
    <property type="entry name" value="Pseudouridine synthase I, catalytic domain, N-terminal subdomain"/>
    <property type="match status" value="1"/>
</dbReference>
<protein>
    <recommendedName>
        <fullName evidence="4">tRNA pseudouridine synthase A</fullName>
        <ecNumber evidence="4">5.4.99.12</ecNumber>
    </recommendedName>
    <alternativeName>
        <fullName evidence="4">tRNA pseudouridine(38-40) synthase</fullName>
    </alternativeName>
    <alternativeName>
        <fullName evidence="4">tRNA pseudouridylate synthase I</fullName>
    </alternativeName>
    <alternativeName>
        <fullName evidence="4">tRNA-uridine isomerase I</fullName>
    </alternativeName>
</protein>
<dbReference type="InterPro" id="IPR020095">
    <property type="entry name" value="PsdUridine_synth_TruA_C"/>
</dbReference>
<dbReference type="SUPFAM" id="SSF55120">
    <property type="entry name" value="Pseudouridine synthase"/>
    <property type="match status" value="1"/>
</dbReference>
<dbReference type="PANTHER" id="PTHR11142">
    <property type="entry name" value="PSEUDOURIDYLATE SYNTHASE"/>
    <property type="match status" value="1"/>
</dbReference>
<feature type="domain" description="Pseudouridine synthase I TruA alpha/beta" evidence="7">
    <location>
        <begin position="158"/>
        <end position="260"/>
    </location>
</feature>
<evidence type="ECO:0000313" key="8">
    <source>
        <dbReference type="EMBL" id="GMU09155.1"/>
    </source>
</evidence>
<comment type="function">
    <text evidence="4">Formation of pseudouridine at positions 38, 39 and 40 in the anticodon stem and loop of transfer RNAs.</text>
</comment>